<keyword evidence="4" id="KW-1185">Reference proteome</keyword>
<evidence type="ECO:0000313" key="3">
    <source>
        <dbReference type="EMBL" id="KXB08372.1"/>
    </source>
</evidence>
<feature type="transmembrane region" description="Helical" evidence="1">
    <location>
        <begin position="7"/>
        <end position="28"/>
    </location>
</feature>
<organism evidence="3 4">
    <name type="scientific">candidate division MSBL1 archaeon SCGC-AAA382N08</name>
    <dbReference type="NCBI Taxonomy" id="1698285"/>
    <lineage>
        <taxon>Archaea</taxon>
        <taxon>Methanobacteriati</taxon>
        <taxon>Methanobacteriota</taxon>
        <taxon>candidate division MSBL1</taxon>
    </lineage>
</organism>
<feature type="domain" description="VTT" evidence="2">
    <location>
        <begin position="30"/>
        <end position="146"/>
    </location>
</feature>
<reference evidence="3 4" key="1">
    <citation type="journal article" date="2016" name="Sci. Rep.">
        <title>Metabolic traits of an uncultured archaeal lineage -MSBL1- from brine pools of the Red Sea.</title>
        <authorList>
            <person name="Mwirichia R."/>
            <person name="Alam I."/>
            <person name="Rashid M."/>
            <person name="Vinu M."/>
            <person name="Ba-Alawi W."/>
            <person name="Anthony Kamau A."/>
            <person name="Kamanda Ngugi D."/>
            <person name="Goker M."/>
            <person name="Klenk H.P."/>
            <person name="Bajic V."/>
            <person name="Stingl U."/>
        </authorList>
    </citation>
    <scope>NUCLEOTIDE SEQUENCE [LARGE SCALE GENOMIC DNA]</scope>
    <source>
        <strain evidence="3">SCGC-AAA382N08</strain>
    </source>
</reference>
<name>A0A133VPL2_9EURY</name>
<evidence type="ECO:0000313" key="4">
    <source>
        <dbReference type="Proteomes" id="UP000070175"/>
    </source>
</evidence>
<accession>A0A133VPL2</accession>
<dbReference type="PANTHER" id="PTHR42709">
    <property type="entry name" value="ALKALINE PHOSPHATASE LIKE PROTEIN"/>
    <property type="match status" value="1"/>
</dbReference>
<dbReference type="PANTHER" id="PTHR42709:SF10">
    <property type="entry name" value="SNARE ASSOCIATED GOLGI PROTEIN"/>
    <property type="match status" value="1"/>
</dbReference>
<dbReference type="AlphaFoldDB" id="A0A133VPL2"/>
<gene>
    <name evidence="3" type="ORF">AKJ56_01480</name>
</gene>
<dbReference type="Proteomes" id="UP000070175">
    <property type="component" value="Unassembled WGS sequence"/>
</dbReference>
<proteinExistence type="predicted"/>
<protein>
    <recommendedName>
        <fullName evidence="2">VTT domain-containing protein</fullName>
    </recommendedName>
</protein>
<dbReference type="Pfam" id="PF09335">
    <property type="entry name" value="VTT_dom"/>
    <property type="match status" value="1"/>
</dbReference>
<feature type="transmembrane region" description="Helical" evidence="1">
    <location>
        <begin position="48"/>
        <end position="72"/>
    </location>
</feature>
<evidence type="ECO:0000256" key="1">
    <source>
        <dbReference type="SAM" id="Phobius"/>
    </source>
</evidence>
<feature type="transmembrane region" description="Helical" evidence="1">
    <location>
        <begin position="156"/>
        <end position="174"/>
    </location>
</feature>
<dbReference type="InterPro" id="IPR051311">
    <property type="entry name" value="DedA_domain"/>
</dbReference>
<feature type="transmembrane region" description="Helical" evidence="1">
    <location>
        <begin position="123"/>
        <end position="144"/>
    </location>
</feature>
<comment type="caution">
    <text evidence="3">The sequence shown here is derived from an EMBL/GenBank/DDBJ whole genome shotgun (WGS) entry which is preliminary data.</text>
</comment>
<sequence length="186" mass="20357">MPWWETFVALGYPGILVLNFLGASTIVFPVPYTAALLAAGASGYFNPLLLAVAAGLGSAAGEFVGYGAGYTGRRFIGEKYDRKFRAILTIFRRYGAPAIFLFALTPLPDDLLFVPLGLARYSFWKAFIPCVLGKFVMALVLVLFGSAAGRFFTQSWISALIVAVIFILVIYAIFRVDWVKVAEKYA</sequence>
<keyword evidence="1" id="KW-0472">Membrane</keyword>
<feature type="transmembrane region" description="Helical" evidence="1">
    <location>
        <begin position="84"/>
        <end position="103"/>
    </location>
</feature>
<dbReference type="InterPro" id="IPR032816">
    <property type="entry name" value="VTT_dom"/>
</dbReference>
<keyword evidence="1" id="KW-1133">Transmembrane helix</keyword>
<keyword evidence="1" id="KW-0812">Transmembrane</keyword>
<dbReference type="EMBL" id="LHYJ01000017">
    <property type="protein sequence ID" value="KXB08372.1"/>
    <property type="molecule type" value="Genomic_DNA"/>
</dbReference>
<dbReference type="GO" id="GO:0005886">
    <property type="term" value="C:plasma membrane"/>
    <property type="evidence" value="ECO:0007669"/>
    <property type="project" value="TreeGrafter"/>
</dbReference>
<evidence type="ECO:0000259" key="2">
    <source>
        <dbReference type="Pfam" id="PF09335"/>
    </source>
</evidence>